<reference evidence="1 2" key="1">
    <citation type="journal article" date="2016" name="Nat. Commun.">
        <title>Thousands of microbial genomes shed light on interconnected biogeochemical processes in an aquifer system.</title>
        <authorList>
            <person name="Anantharaman K."/>
            <person name="Brown C.T."/>
            <person name="Hug L.A."/>
            <person name="Sharon I."/>
            <person name="Castelle C.J."/>
            <person name="Probst A.J."/>
            <person name="Thomas B.C."/>
            <person name="Singh A."/>
            <person name="Wilkins M.J."/>
            <person name="Karaoz U."/>
            <person name="Brodie E.L."/>
            <person name="Williams K.H."/>
            <person name="Hubbard S.S."/>
            <person name="Banfield J.F."/>
        </authorList>
    </citation>
    <scope>NUCLEOTIDE SEQUENCE [LARGE SCALE GENOMIC DNA]</scope>
</reference>
<accession>A0A1F6EHI4</accession>
<name>A0A1F6EHI4_9BACT</name>
<evidence type="ECO:0000313" key="1">
    <source>
        <dbReference type="EMBL" id="OGG72772.1"/>
    </source>
</evidence>
<gene>
    <name evidence="1" type="ORF">A3A38_03120</name>
</gene>
<evidence type="ECO:0000313" key="2">
    <source>
        <dbReference type="Proteomes" id="UP000177306"/>
    </source>
</evidence>
<comment type="caution">
    <text evidence="1">The sequence shown here is derived from an EMBL/GenBank/DDBJ whole genome shotgun (WGS) entry which is preliminary data.</text>
</comment>
<dbReference type="Proteomes" id="UP000177306">
    <property type="component" value="Unassembled WGS sequence"/>
</dbReference>
<protein>
    <submittedName>
        <fullName evidence="1">Uncharacterized protein</fullName>
    </submittedName>
</protein>
<sequence length="86" mass="9938">MEVAMTNHVQSRLDDTIKKVVEALAYGAEDYVNFYIGDLGHRDFDGMRITFDLRDTYGASSSRDMLERAIRTRMSKDFQDRVKIIA</sequence>
<proteinExistence type="predicted"/>
<organism evidence="1 2">
    <name type="scientific">Candidatus Kaiserbacteria bacterium RIFCSPLOWO2_01_FULL_53_17</name>
    <dbReference type="NCBI Taxonomy" id="1798511"/>
    <lineage>
        <taxon>Bacteria</taxon>
        <taxon>Candidatus Kaiseribacteriota</taxon>
    </lineage>
</organism>
<dbReference type="AlphaFoldDB" id="A0A1F6EHI4"/>
<dbReference type="EMBL" id="MFLY01000033">
    <property type="protein sequence ID" value="OGG72772.1"/>
    <property type="molecule type" value="Genomic_DNA"/>
</dbReference>